<dbReference type="RefSeq" id="WP_222964119.1">
    <property type="nucleotide sequence ID" value="NZ_JAINZZ010000023.1"/>
</dbReference>
<sequence length="245" mass="27161">MRERIDLGAAAVRLAAHRTRWLDAGLTVGPVDWQNADGQWSQEAPAVPRRIMVETFKPGWTVSAFVTVDTAGRARAGFASVTEQWWERGRHLRSLDDWETLLDHTVARAPGVRLQPAQLVARTCTTGWSDWIHGTLWITADSLVRIRSGLATTLLQSYEAGTSARKAGRPLCYAPAELLAAHPTNRVIPVSAIARASFRRGLTTTSFTLDLTTGARHRLLWRSTEPAQRLLTDRLLPLLGRRLSA</sequence>
<name>A0ABS7Q9D5_9ACTN</name>
<evidence type="ECO:0000313" key="2">
    <source>
        <dbReference type="Proteomes" id="UP000778578"/>
    </source>
</evidence>
<evidence type="ECO:0000313" key="1">
    <source>
        <dbReference type="EMBL" id="MBY8879770.1"/>
    </source>
</evidence>
<organism evidence="1 2">
    <name type="scientific">Actinacidiphila acidipaludis</name>
    <dbReference type="NCBI Taxonomy" id="2873382"/>
    <lineage>
        <taxon>Bacteria</taxon>
        <taxon>Bacillati</taxon>
        <taxon>Actinomycetota</taxon>
        <taxon>Actinomycetes</taxon>
        <taxon>Kitasatosporales</taxon>
        <taxon>Streptomycetaceae</taxon>
        <taxon>Actinacidiphila</taxon>
    </lineage>
</organism>
<gene>
    <name evidence="1" type="ORF">K7862_19310</name>
</gene>
<proteinExistence type="predicted"/>
<protein>
    <submittedName>
        <fullName evidence="1">Uncharacterized protein</fullName>
    </submittedName>
</protein>
<reference evidence="1 2" key="1">
    <citation type="submission" date="2021-08" db="EMBL/GenBank/DDBJ databases">
        <title>WGS of actinomycetes from Thailand.</title>
        <authorList>
            <person name="Thawai C."/>
        </authorList>
    </citation>
    <scope>NUCLEOTIDE SEQUENCE [LARGE SCALE GENOMIC DNA]</scope>
    <source>
        <strain evidence="1 2">PLK6-54</strain>
    </source>
</reference>
<dbReference type="Proteomes" id="UP000778578">
    <property type="component" value="Unassembled WGS sequence"/>
</dbReference>
<accession>A0ABS7Q9D5</accession>
<keyword evidence="2" id="KW-1185">Reference proteome</keyword>
<dbReference type="EMBL" id="JAINZZ010000023">
    <property type="protein sequence ID" value="MBY8879770.1"/>
    <property type="molecule type" value="Genomic_DNA"/>
</dbReference>
<comment type="caution">
    <text evidence="1">The sequence shown here is derived from an EMBL/GenBank/DDBJ whole genome shotgun (WGS) entry which is preliminary data.</text>
</comment>